<keyword evidence="3" id="KW-1185">Reference proteome</keyword>
<reference evidence="2" key="1">
    <citation type="journal article" date="2023" name="Insect Mol. Biol.">
        <title>Genome sequencing provides insights into the evolution of gene families encoding plant cell wall-degrading enzymes in longhorned beetles.</title>
        <authorList>
            <person name="Shin N.R."/>
            <person name="Okamura Y."/>
            <person name="Kirsch R."/>
            <person name="Pauchet Y."/>
        </authorList>
    </citation>
    <scope>NUCLEOTIDE SEQUENCE</scope>
    <source>
        <strain evidence="2">RBIC_L_NR</strain>
    </source>
</reference>
<dbReference type="Proteomes" id="UP001162156">
    <property type="component" value="Unassembled WGS sequence"/>
</dbReference>
<protein>
    <submittedName>
        <fullName evidence="2">Uncharacterized protein</fullName>
    </submittedName>
</protein>
<feature type="region of interest" description="Disordered" evidence="1">
    <location>
        <begin position="250"/>
        <end position="273"/>
    </location>
</feature>
<gene>
    <name evidence="2" type="ORF">NQ314_012248</name>
</gene>
<comment type="caution">
    <text evidence="2">The sequence shown here is derived from an EMBL/GenBank/DDBJ whole genome shotgun (WGS) entry which is preliminary data.</text>
</comment>
<name>A0AAV8XC83_9CUCU</name>
<dbReference type="AlphaFoldDB" id="A0AAV8XC83"/>
<dbReference type="EMBL" id="JANEYF010003404">
    <property type="protein sequence ID" value="KAJ8936632.1"/>
    <property type="molecule type" value="Genomic_DNA"/>
</dbReference>
<evidence type="ECO:0000256" key="1">
    <source>
        <dbReference type="SAM" id="MobiDB-lite"/>
    </source>
</evidence>
<evidence type="ECO:0000313" key="2">
    <source>
        <dbReference type="EMBL" id="KAJ8936632.1"/>
    </source>
</evidence>
<sequence length="289" mass="33111">MSGQTHPFGLKLKLDFNINVDLTDIVFTNGNINKYNENSNNVFGEKLCLIYTFDFTIYNVQFSMKILAFAYEKSSEILKLDIDLGNKHIEKEIAACRNFLQRHRNLNATFSTLIQFAKFVETRRLISAIVIAKEPKVVFSKYEDGGLVVKYLDNLSNVLIGICWSINWNLKESMVVDVIEVYYNNFVLPNANDIKYRLTSLTHPTLDFHTKLKLWKLLMNDLRKNTKSTIQAVITITEPKPVSEADSVLVISDNDEDNNNTSSSQISKNKRRKMETEVCSSSVIYVVPD</sequence>
<organism evidence="2 3">
    <name type="scientific">Rhamnusium bicolor</name>
    <dbReference type="NCBI Taxonomy" id="1586634"/>
    <lineage>
        <taxon>Eukaryota</taxon>
        <taxon>Metazoa</taxon>
        <taxon>Ecdysozoa</taxon>
        <taxon>Arthropoda</taxon>
        <taxon>Hexapoda</taxon>
        <taxon>Insecta</taxon>
        <taxon>Pterygota</taxon>
        <taxon>Neoptera</taxon>
        <taxon>Endopterygota</taxon>
        <taxon>Coleoptera</taxon>
        <taxon>Polyphaga</taxon>
        <taxon>Cucujiformia</taxon>
        <taxon>Chrysomeloidea</taxon>
        <taxon>Cerambycidae</taxon>
        <taxon>Lepturinae</taxon>
        <taxon>Rhagiini</taxon>
        <taxon>Rhamnusium</taxon>
    </lineage>
</organism>
<accession>A0AAV8XC83</accession>
<evidence type="ECO:0000313" key="3">
    <source>
        <dbReference type="Proteomes" id="UP001162156"/>
    </source>
</evidence>
<proteinExistence type="predicted"/>